<gene>
    <name evidence="2" type="ORF">HNQ01_003828</name>
</gene>
<protein>
    <submittedName>
        <fullName evidence="2">Uncharacterized protein (TIGR03382 family)</fullName>
    </submittedName>
</protein>
<name>A0ABX2G9C2_9BURK</name>
<feature type="transmembrane region" description="Helical" evidence="1">
    <location>
        <begin position="14"/>
        <end position="31"/>
    </location>
</feature>
<sequence>MLDDKNPAPTKDPGALVTLATLALAALALLARRKD</sequence>
<keyword evidence="1" id="KW-0472">Membrane</keyword>
<proteinExistence type="predicted"/>
<accession>A0ABX2G9C2</accession>
<evidence type="ECO:0000313" key="2">
    <source>
        <dbReference type="EMBL" id="NRT58062.1"/>
    </source>
</evidence>
<evidence type="ECO:0000256" key="1">
    <source>
        <dbReference type="SAM" id="Phobius"/>
    </source>
</evidence>
<dbReference type="EMBL" id="JABSNM010000022">
    <property type="protein sequence ID" value="NRT58062.1"/>
    <property type="molecule type" value="Genomic_DNA"/>
</dbReference>
<keyword evidence="3" id="KW-1185">Reference proteome</keyword>
<comment type="caution">
    <text evidence="2">The sequence shown here is derived from an EMBL/GenBank/DDBJ whole genome shotgun (WGS) entry which is preliminary data.</text>
</comment>
<keyword evidence="1" id="KW-1133">Transmembrane helix</keyword>
<dbReference type="Proteomes" id="UP001516061">
    <property type="component" value="Unassembled WGS sequence"/>
</dbReference>
<keyword evidence="1" id="KW-0812">Transmembrane</keyword>
<reference evidence="2 3" key="1">
    <citation type="submission" date="2020-05" db="EMBL/GenBank/DDBJ databases">
        <title>Genomic Encyclopedia of Type Strains, Phase IV (KMG-V): Genome sequencing to study the core and pangenomes of soil and plant-associated prokaryotes.</title>
        <authorList>
            <person name="Whitman W."/>
        </authorList>
    </citation>
    <scope>NUCLEOTIDE SEQUENCE [LARGE SCALE GENOMIC DNA]</scope>
    <source>
        <strain evidence="2 3">C29</strain>
    </source>
</reference>
<organism evidence="2 3">
    <name type="scientific">Sphaerotilus uruguayifluvii</name>
    <dbReference type="NCBI Taxonomy" id="2735897"/>
    <lineage>
        <taxon>Bacteria</taxon>
        <taxon>Pseudomonadati</taxon>
        <taxon>Pseudomonadota</taxon>
        <taxon>Betaproteobacteria</taxon>
        <taxon>Burkholderiales</taxon>
        <taxon>Sphaerotilaceae</taxon>
        <taxon>Sphaerotilus</taxon>
    </lineage>
</organism>
<evidence type="ECO:0000313" key="3">
    <source>
        <dbReference type="Proteomes" id="UP001516061"/>
    </source>
</evidence>